<sequence>MEGAREMECADSPSLSPFLHPTIKSPSRETHEGIEEEKARRMEQVSRYGYCYGYDVPSRASLFSVFESTGDSLVDARPPDGGAVAMEEDDAESCSYDDLGSEHSEEGCCEGGNAEEGGDVRRDEVGGGGRGLGRYKPCVSSGESKGGGVDLMNEMERNKLFWEACLAS</sequence>
<evidence type="ECO:0000313" key="1">
    <source>
        <dbReference type="EMBL" id="KAI4374323.1"/>
    </source>
</evidence>
<dbReference type="Proteomes" id="UP001057402">
    <property type="component" value="Chromosome 4"/>
</dbReference>
<proteinExistence type="predicted"/>
<gene>
    <name evidence="1" type="ORF">MLD38_012330</name>
</gene>
<name>A0ACB9R605_9MYRT</name>
<keyword evidence="2" id="KW-1185">Reference proteome</keyword>
<evidence type="ECO:0000313" key="2">
    <source>
        <dbReference type="Proteomes" id="UP001057402"/>
    </source>
</evidence>
<comment type="caution">
    <text evidence="1">The sequence shown here is derived from an EMBL/GenBank/DDBJ whole genome shotgun (WGS) entry which is preliminary data.</text>
</comment>
<reference evidence="2" key="1">
    <citation type="journal article" date="2023" name="Front. Plant Sci.">
        <title>Chromosomal-level genome assembly of Melastoma candidum provides insights into trichome evolution.</title>
        <authorList>
            <person name="Zhong Y."/>
            <person name="Wu W."/>
            <person name="Sun C."/>
            <person name="Zou P."/>
            <person name="Liu Y."/>
            <person name="Dai S."/>
            <person name="Zhou R."/>
        </authorList>
    </citation>
    <scope>NUCLEOTIDE SEQUENCE [LARGE SCALE GENOMIC DNA]</scope>
</reference>
<organism evidence="1 2">
    <name type="scientific">Melastoma candidum</name>
    <dbReference type="NCBI Taxonomy" id="119954"/>
    <lineage>
        <taxon>Eukaryota</taxon>
        <taxon>Viridiplantae</taxon>
        <taxon>Streptophyta</taxon>
        <taxon>Embryophyta</taxon>
        <taxon>Tracheophyta</taxon>
        <taxon>Spermatophyta</taxon>
        <taxon>Magnoliopsida</taxon>
        <taxon>eudicotyledons</taxon>
        <taxon>Gunneridae</taxon>
        <taxon>Pentapetalae</taxon>
        <taxon>rosids</taxon>
        <taxon>malvids</taxon>
        <taxon>Myrtales</taxon>
        <taxon>Melastomataceae</taxon>
        <taxon>Melastomatoideae</taxon>
        <taxon>Melastomateae</taxon>
        <taxon>Melastoma</taxon>
    </lineage>
</organism>
<protein>
    <submittedName>
        <fullName evidence="1">Uncharacterized protein</fullName>
    </submittedName>
</protein>
<dbReference type="EMBL" id="CM042883">
    <property type="protein sequence ID" value="KAI4374323.1"/>
    <property type="molecule type" value="Genomic_DNA"/>
</dbReference>
<accession>A0ACB9R605</accession>